<evidence type="ECO:0000313" key="19">
    <source>
        <dbReference type="Proteomes" id="UP000322084"/>
    </source>
</evidence>
<dbReference type="PROSITE" id="PS51449">
    <property type="entry name" value="MTTASE_N"/>
    <property type="match status" value="1"/>
</dbReference>
<dbReference type="InterPro" id="IPR038135">
    <property type="entry name" value="Methylthiotransferase_N_sf"/>
</dbReference>
<feature type="binding site" evidence="14">
    <location>
        <position position="106"/>
    </location>
    <ligand>
        <name>[4Fe-4S] cluster</name>
        <dbReference type="ChEBI" id="CHEBI:49883"/>
        <label>1</label>
    </ligand>
</feature>
<dbReference type="Gene3D" id="3.80.30.20">
    <property type="entry name" value="tm_1862 like domain"/>
    <property type="match status" value="1"/>
</dbReference>
<feature type="binding site" evidence="14">
    <location>
        <position position="68"/>
    </location>
    <ligand>
        <name>[4Fe-4S] cluster</name>
        <dbReference type="ChEBI" id="CHEBI:49883"/>
        <label>1</label>
    </ligand>
</feature>
<dbReference type="PANTHER" id="PTHR43020">
    <property type="entry name" value="CDK5 REGULATORY SUBUNIT-ASSOCIATED PROTEIN 1"/>
    <property type="match status" value="1"/>
</dbReference>
<dbReference type="Proteomes" id="UP000322084">
    <property type="component" value="Unassembled WGS sequence"/>
</dbReference>
<dbReference type="SFLD" id="SFLDG01061">
    <property type="entry name" value="methylthiotransferase"/>
    <property type="match status" value="1"/>
</dbReference>
<evidence type="ECO:0000256" key="5">
    <source>
        <dbReference type="ARBA" id="ARBA00022691"/>
    </source>
</evidence>
<keyword evidence="2 14" id="KW-0004">4Fe-4S</keyword>
<dbReference type="InterPro" id="IPR006463">
    <property type="entry name" value="MiaB_methiolase"/>
</dbReference>
<dbReference type="NCBIfam" id="TIGR01574">
    <property type="entry name" value="miaB-methiolase"/>
    <property type="match status" value="1"/>
</dbReference>
<dbReference type="InterPro" id="IPR020612">
    <property type="entry name" value="Methylthiotransferase_CS"/>
</dbReference>
<evidence type="ECO:0000256" key="10">
    <source>
        <dbReference type="ARBA" id="ARBA00033765"/>
    </source>
</evidence>
<dbReference type="InterPro" id="IPR023404">
    <property type="entry name" value="rSAM_horseshoe"/>
</dbReference>
<dbReference type="PROSITE" id="PS51918">
    <property type="entry name" value="RADICAL_SAM"/>
    <property type="match status" value="1"/>
</dbReference>
<comment type="caution">
    <text evidence="18">The sequence shown here is derived from an EMBL/GenBank/DDBJ whole genome shotgun (WGS) entry which is preliminary data.</text>
</comment>
<evidence type="ECO:0000259" key="15">
    <source>
        <dbReference type="PROSITE" id="PS50926"/>
    </source>
</evidence>
<dbReference type="PANTHER" id="PTHR43020:SF2">
    <property type="entry name" value="MITOCHONDRIAL TRNA METHYLTHIOTRANSFERASE CDK5RAP1"/>
    <property type="match status" value="1"/>
</dbReference>
<feature type="binding site" evidence="14">
    <location>
        <position position="193"/>
    </location>
    <ligand>
        <name>[4Fe-4S] cluster</name>
        <dbReference type="ChEBI" id="CHEBI:49883"/>
        <label>2</label>
        <note>4Fe-4S-S-AdoMet</note>
    </ligand>
</feature>
<feature type="domain" description="Radical SAM core" evidence="17">
    <location>
        <begin position="172"/>
        <end position="404"/>
    </location>
</feature>
<evidence type="ECO:0000256" key="13">
    <source>
        <dbReference type="ARBA" id="ARBA00081141"/>
    </source>
</evidence>
<evidence type="ECO:0000256" key="8">
    <source>
        <dbReference type="ARBA" id="ARBA00023004"/>
    </source>
</evidence>
<feature type="binding site" evidence="14">
    <location>
        <position position="190"/>
    </location>
    <ligand>
        <name>[4Fe-4S] cluster</name>
        <dbReference type="ChEBI" id="CHEBI:49883"/>
        <label>2</label>
        <note>4Fe-4S-S-AdoMet</note>
    </ligand>
</feature>
<accession>A0A5A7MQF6</accession>
<evidence type="ECO:0000256" key="7">
    <source>
        <dbReference type="ARBA" id="ARBA00022723"/>
    </source>
</evidence>
<keyword evidence="9 14" id="KW-0411">Iron-sulfur</keyword>
<comment type="subcellular location">
    <subcellularLocation>
        <location evidence="14">Cytoplasm</location>
    </subcellularLocation>
</comment>
<dbReference type="InterPro" id="IPR013848">
    <property type="entry name" value="Methylthiotransferase_N"/>
</dbReference>
<feature type="domain" description="MTTase N-terminal" evidence="16">
    <location>
        <begin position="23"/>
        <end position="143"/>
    </location>
</feature>
<dbReference type="GO" id="GO:0035597">
    <property type="term" value="F:tRNA-2-methylthio-N(6)-dimethylallyladenosine(37) synthase activity"/>
    <property type="evidence" value="ECO:0007669"/>
    <property type="project" value="UniProtKB-EC"/>
</dbReference>
<comment type="catalytic activity">
    <reaction evidence="14">
        <text>N(6)-dimethylallyladenosine(37) in tRNA + (sulfur carrier)-SH + AH2 + 2 S-adenosyl-L-methionine = 2-methylsulfanyl-N(6)-dimethylallyladenosine(37) in tRNA + (sulfur carrier)-H + 5'-deoxyadenosine + L-methionine + A + S-adenosyl-L-homocysteine + 2 H(+)</text>
        <dbReference type="Rhea" id="RHEA:37067"/>
        <dbReference type="Rhea" id="RHEA-COMP:10375"/>
        <dbReference type="Rhea" id="RHEA-COMP:10376"/>
        <dbReference type="Rhea" id="RHEA-COMP:14737"/>
        <dbReference type="Rhea" id="RHEA-COMP:14739"/>
        <dbReference type="ChEBI" id="CHEBI:13193"/>
        <dbReference type="ChEBI" id="CHEBI:15378"/>
        <dbReference type="ChEBI" id="CHEBI:17319"/>
        <dbReference type="ChEBI" id="CHEBI:17499"/>
        <dbReference type="ChEBI" id="CHEBI:29917"/>
        <dbReference type="ChEBI" id="CHEBI:57844"/>
        <dbReference type="ChEBI" id="CHEBI:57856"/>
        <dbReference type="ChEBI" id="CHEBI:59789"/>
        <dbReference type="ChEBI" id="CHEBI:64428"/>
        <dbReference type="ChEBI" id="CHEBI:74415"/>
        <dbReference type="ChEBI" id="CHEBI:74417"/>
        <dbReference type="EC" id="2.8.4.3"/>
    </reaction>
</comment>
<dbReference type="RefSeq" id="WP_149999922.1">
    <property type="nucleotide sequence ID" value="NZ_BKCL01000003.1"/>
</dbReference>
<dbReference type="EMBL" id="BKCL01000003">
    <property type="protein sequence ID" value="GEQ97433.1"/>
    <property type="molecule type" value="Genomic_DNA"/>
</dbReference>
<dbReference type="InterPro" id="IPR005839">
    <property type="entry name" value="Methylthiotransferase"/>
</dbReference>
<evidence type="ECO:0000256" key="14">
    <source>
        <dbReference type="HAMAP-Rule" id="MF_01864"/>
    </source>
</evidence>
<dbReference type="Gene3D" id="3.40.50.12160">
    <property type="entry name" value="Methylthiotransferase, N-terminal domain"/>
    <property type="match status" value="1"/>
</dbReference>
<evidence type="ECO:0000256" key="6">
    <source>
        <dbReference type="ARBA" id="ARBA00022694"/>
    </source>
</evidence>
<dbReference type="Pfam" id="PF04055">
    <property type="entry name" value="Radical_SAM"/>
    <property type="match status" value="1"/>
</dbReference>
<dbReference type="NCBIfam" id="TIGR00089">
    <property type="entry name" value="MiaB/RimO family radical SAM methylthiotransferase"/>
    <property type="match status" value="1"/>
</dbReference>
<evidence type="ECO:0000313" key="18">
    <source>
        <dbReference type="EMBL" id="GEQ97433.1"/>
    </source>
</evidence>
<dbReference type="SFLD" id="SFLDG01082">
    <property type="entry name" value="B12-binding_domain_containing"/>
    <property type="match status" value="1"/>
</dbReference>
<dbReference type="Pfam" id="PF01938">
    <property type="entry name" value="TRAM"/>
    <property type="match status" value="1"/>
</dbReference>
<dbReference type="SFLD" id="SFLDS00029">
    <property type="entry name" value="Radical_SAM"/>
    <property type="match status" value="1"/>
</dbReference>
<dbReference type="SFLD" id="SFLDF00273">
    <property type="entry name" value="(dimethylallyl)adenosine_tRNA"/>
    <property type="match status" value="1"/>
</dbReference>
<dbReference type="PROSITE" id="PS50926">
    <property type="entry name" value="TRAM"/>
    <property type="match status" value="1"/>
</dbReference>
<evidence type="ECO:0000256" key="11">
    <source>
        <dbReference type="ARBA" id="ARBA00068570"/>
    </source>
</evidence>
<feature type="binding site" evidence="14">
    <location>
        <position position="32"/>
    </location>
    <ligand>
        <name>[4Fe-4S] cluster</name>
        <dbReference type="ChEBI" id="CHEBI:49883"/>
        <label>1</label>
    </ligand>
</feature>
<dbReference type="CDD" id="cd01335">
    <property type="entry name" value="Radical_SAM"/>
    <property type="match status" value="1"/>
</dbReference>
<proteinExistence type="inferred from homology"/>
<comment type="cofactor">
    <cofactor evidence="14">
        <name>[4Fe-4S] cluster</name>
        <dbReference type="ChEBI" id="CHEBI:49883"/>
    </cofactor>
    <text evidence="14">Binds 2 [4Fe-4S] clusters. One cluster is coordinated with 3 cysteines and an exchangeable S-adenosyl-L-methionine.</text>
</comment>
<dbReference type="SUPFAM" id="SSF102114">
    <property type="entry name" value="Radical SAM enzymes"/>
    <property type="match status" value="1"/>
</dbReference>
<dbReference type="InterPro" id="IPR002792">
    <property type="entry name" value="TRAM_dom"/>
</dbReference>
<dbReference type="AlphaFoldDB" id="A0A5A7MQF6"/>
<gene>
    <name evidence="14 18" type="primary">miaB</name>
    <name evidence="18" type="ORF">JCM17844_10700</name>
</gene>
<evidence type="ECO:0000256" key="9">
    <source>
        <dbReference type="ARBA" id="ARBA00023014"/>
    </source>
</evidence>
<reference evidence="18 19" key="1">
    <citation type="submission" date="2019-09" db="EMBL/GenBank/DDBJ databases">
        <title>NBRP : Genome information of microbial organism related human and environment.</title>
        <authorList>
            <person name="Hattori M."/>
            <person name="Oshima K."/>
            <person name="Inaba H."/>
            <person name="Suda W."/>
            <person name="Sakamoto M."/>
            <person name="Iino T."/>
            <person name="Kitahara M."/>
            <person name="Oshida Y."/>
            <person name="Iida T."/>
            <person name="Kudo T."/>
            <person name="Itoh T."/>
            <person name="Ohkuma M."/>
        </authorList>
    </citation>
    <scope>NUCLEOTIDE SEQUENCE [LARGE SCALE GENOMIC DNA]</scope>
    <source>
        <strain evidence="18 19">Hi-2</strain>
    </source>
</reference>
<dbReference type="GO" id="GO:0051539">
    <property type="term" value="F:4 iron, 4 sulfur cluster binding"/>
    <property type="evidence" value="ECO:0007669"/>
    <property type="project" value="UniProtKB-UniRule"/>
</dbReference>
<evidence type="ECO:0000259" key="16">
    <source>
        <dbReference type="PROSITE" id="PS51449"/>
    </source>
</evidence>
<keyword evidence="4 14" id="KW-0808">Transferase</keyword>
<keyword evidence="8 14" id="KW-0408">Iron</keyword>
<dbReference type="InterPro" id="IPR006638">
    <property type="entry name" value="Elp3/MiaA/NifB-like_rSAM"/>
</dbReference>
<protein>
    <recommendedName>
        <fullName evidence="11 14">tRNA-2-methylthio-N(6)-dimethylallyladenosine synthase</fullName>
        <ecNumber evidence="10 14">2.8.4.3</ecNumber>
    </recommendedName>
    <alternativeName>
        <fullName evidence="13 14">(Dimethylallyl)adenosine tRNA methylthiotransferase MiaB</fullName>
    </alternativeName>
    <alternativeName>
        <fullName evidence="12 14">tRNA-i(6)A37 methylthiotransferase</fullName>
    </alternativeName>
</protein>
<keyword evidence="6 14" id="KW-0819">tRNA processing</keyword>
<dbReference type="SMART" id="SM00729">
    <property type="entry name" value="Elp3"/>
    <property type="match status" value="1"/>
</dbReference>
<name>A0A5A7MQF6_9PROT</name>
<keyword evidence="7 14" id="KW-0479">Metal-binding</keyword>
<dbReference type="GO" id="GO:0046872">
    <property type="term" value="F:metal ion binding"/>
    <property type="evidence" value="ECO:0007669"/>
    <property type="project" value="UniProtKB-KW"/>
</dbReference>
<dbReference type="HAMAP" id="MF_01864">
    <property type="entry name" value="tRNA_metthiotr_MiaB"/>
    <property type="match status" value="1"/>
</dbReference>
<sequence length="490" mass="53987">MSKHIDKRADSADSPAVSSTAKRTVFVKTYGCQMNVYDSQRMADALAGRDFTPVDSPDTADLVILNTCHIREKAAEKVFSEVGRLRQLKDSRAKDGKSMYIAVAGCVAQAEGAEIVRRAPAVDMVFGPQTYHRLPDMIDRADAQQARGQTVRVLDTDFPAEDKFDHLPGKTGHKGATAFLTVQEGCDKFCTFCVVPYTRGSEVSRPEADIVQEAQRLVDGGVREITLLGQNVNAYHGAAQAGGTQSLAGLLYRLSEIEGLERLRYTTSHPRDMSDDLFEAHGALDTLMPYLHLPVQSGSDRILKAMNRRHTAEDYHRIIDRLRTKRPDIALSGDFIVGFPGETDADFEQTLELVRSVKYAQAYSFKYSPRPGTPASVIEEQVDEAVKTERLAALQALLNEQQYAFNQSVVGHTMRVLMEREGKSSAQLLGRSPYNQAVHVDFASLSGAETLDESATQPYTRHMGRLLDVEIVSAGPNSLRGRPVLTGTSF</sequence>
<dbReference type="Pfam" id="PF00919">
    <property type="entry name" value="UPF0004"/>
    <property type="match status" value="1"/>
</dbReference>
<dbReference type="PROSITE" id="PS01278">
    <property type="entry name" value="MTTASE_RADICAL"/>
    <property type="match status" value="1"/>
</dbReference>
<dbReference type="InterPro" id="IPR007197">
    <property type="entry name" value="rSAM"/>
</dbReference>
<comment type="function">
    <text evidence="1 14">Catalyzes the methylthiolation of N6-(dimethylallyl)adenosine (i(6)A), leading to the formation of 2-methylthio-N6-(dimethylallyl)adenosine (ms(2)i(6)A) at position 37 in tRNAs that read codons beginning with uridine.</text>
</comment>
<dbReference type="FunFam" id="3.40.50.12160:FF:000003">
    <property type="entry name" value="CDK5 regulatory subunit-associated protein 1"/>
    <property type="match status" value="1"/>
</dbReference>
<feature type="domain" description="TRAM" evidence="15">
    <location>
        <begin position="407"/>
        <end position="485"/>
    </location>
</feature>
<dbReference type="GO" id="GO:0005829">
    <property type="term" value="C:cytosol"/>
    <property type="evidence" value="ECO:0007669"/>
    <property type="project" value="TreeGrafter"/>
</dbReference>
<comment type="subunit">
    <text evidence="14">Monomer.</text>
</comment>
<feature type="binding site" evidence="14">
    <location>
        <position position="186"/>
    </location>
    <ligand>
        <name>[4Fe-4S] cluster</name>
        <dbReference type="ChEBI" id="CHEBI:49883"/>
        <label>2</label>
        <note>4Fe-4S-S-AdoMet</note>
    </ligand>
</feature>
<dbReference type="InterPro" id="IPR058240">
    <property type="entry name" value="rSAM_sf"/>
</dbReference>
<evidence type="ECO:0000256" key="2">
    <source>
        <dbReference type="ARBA" id="ARBA00022485"/>
    </source>
</evidence>
<evidence type="ECO:0000256" key="4">
    <source>
        <dbReference type="ARBA" id="ARBA00022679"/>
    </source>
</evidence>
<dbReference type="EC" id="2.8.4.3" evidence="10 14"/>
<keyword evidence="3 14" id="KW-0963">Cytoplasm</keyword>
<comment type="similarity">
    <text evidence="14">Belongs to the methylthiotransferase family. MiaB subfamily.</text>
</comment>
<organism evidence="18 19">
    <name type="scientific">Iodidimonas gelatinilytica</name>
    <dbReference type="NCBI Taxonomy" id="1236966"/>
    <lineage>
        <taxon>Bacteria</taxon>
        <taxon>Pseudomonadati</taxon>
        <taxon>Pseudomonadota</taxon>
        <taxon>Alphaproteobacteria</taxon>
        <taxon>Iodidimonadales</taxon>
        <taxon>Iodidimonadaceae</taxon>
        <taxon>Iodidimonas</taxon>
    </lineage>
</organism>
<evidence type="ECO:0000259" key="17">
    <source>
        <dbReference type="PROSITE" id="PS51918"/>
    </source>
</evidence>
<evidence type="ECO:0000256" key="12">
    <source>
        <dbReference type="ARBA" id="ARBA00080698"/>
    </source>
</evidence>
<dbReference type="FunFam" id="3.80.30.20:FF:000001">
    <property type="entry name" value="tRNA-2-methylthio-N(6)-dimethylallyladenosine synthase 2"/>
    <property type="match status" value="1"/>
</dbReference>
<keyword evidence="5 14" id="KW-0949">S-adenosyl-L-methionine</keyword>
<evidence type="ECO:0000256" key="3">
    <source>
        <dbReference type="ARBA" id="ARBA00022490"/>
    </source>
</evidence>
<evidence type="ECO:0000256" key="1">
    <source>
        <dbReference type="ARBA" id="ARBA00003234"/>
    </source>
</evidence>